<feature type="binding site" evidence="14">
    <location>
        <position position="67"/>
    </location>
    <ligand>
        <name>NADPH</name>
        <dbReference type="ChEBI" id="CHEBI:57783"/>
    </ligand>
</feature>
<dbReference type="GO" id="GO:0046168">
    <property type="term" value="P:glycerol-3-phosphate catabolic process"/>
    <property type="evidence" value="ECO:0007669"/>
    <property type="project" value="InterPro"/>
</dbReference>
<dbReference type="GO" id="GO:0005829">
    <property type="term" value="C:cytosol"/>
    <property type="evidence" value="ECO:0007669"/>
    <property type="project" value="TreeGrafter"/>
</dbReference>
<dbReference type="GO" id="GO:0051287">
    <property type="term" value="F:NAD binding"/>
    <property type="evidence" value="ECO:0007669"/>
    <property type="project" value="InterPro"/>
</dbReference>
<dbReference type="InterPro" id="IPR011128">
    <property type="entry name" value="G3P_DH_NAD-dep_N"/>
</dbReference>
<evidence type="ECO:0000256" key="7">
    <source>
        <dbReference type="ARBA" id="ARBA00023098"/>
    </source>
</evidence>
<feature type="binding site" evidence="16">
    <location>
        <begin position="280"/>
        <end position="281"/>
    </location>
    <ligand>
        <name>substrate</name>
    </ligand>
</feature>
<organism evidence="21 22">
    <name type="scientific">Tropicimonas isoalkanivorans</name>
    <dbReference type="NCBI Taxonomy" id="441112"/>
    <lineage>
        <taxon>Bacteria</taxon>
        <taxon>Pseudomonadati</taxon>
        <taxon>Pseudomonadota</taxon>
        <taxon>Alphaproteobacteria</taxon>
        <taxon>Rhodobacterales</taxon>
        <taxon>Roseobacteraceae</taxon>
        <taxon>Tropicimonas</taxon>
    </lineage>
</organism>
<evidence type="ECO:0000256" key="14">
    <source>
        <dbReference type="HAMAP-Rule" id="MF_00394"/>
    </source>
</evidence>
<gene>
    <name evidence="14" type="primary">gpsA</name>
    <name evidence="21" type="ORF">SAMN04488094_11113</name>
</gene>
<comment type="subcellular location">
    <subcellularLocation>
        <location evidence="14">Cytoplasm</location>
    </subcellularLocation>
</comment>
<feature type="binding site" evidence="16">
    <location>
        <position position="124"/>
    </location>
    <ligand>
        <name>substrate</name>
    </ligand>
</feature>
<dbReference type="Proteomes" id="UP000198728">
    <property type="component" value="Unassembled WGS sequence"/>
</dbReference>
<dbReference type="PIRSF" id="PIRSF000114">
    <property type="entry name" value="Glycerol-3-P_dh"/>
    <property type="match status" value="1"/>
</dbReference>
<evidence type="ECO:0000256" key="6">
    <source>
        <dbReference type="ARBA" id="ARBA00023027"/>
    </source>
</evidence>
<dbReference type="GO" id="GO:0141153">
    <property type="term" value="F:glycerol-3-phosphate dehydrogenase (NADP+) activity"/>
    <property type="evidence" value="ECO:0007669"/>
    <property type="project" value="RHEA"/>
</dbReference>
<comment type="function">
    <text evidence="14">Catalyzes the reduction of the glycolytic intermediate dihydroxyacetone phosphate (DHAP) to sn-glycerol 3-phosphate (G3P), the key precursor for phospholipid synthesis.</text>
</comment>
<dbReference type="InterPro" id="IPR013328">
    <property type="entry name" value="6PGD_dom2"/>
</dbReference>
<dbReference type="GO" id="GO:0046167">
    <property type="term" value="P:glycerol-3-phosphate biosynthetic process"/>
    <property type="evidence" value="ECO:0007669"/>
    <property type="project" value="UniProtKB-UniRule"/>
</dbReference>
<dbReference type="FunFam" id="3.40.50.720:FF:000019">
    <property type="entry name" value="Glycerol-3-phosphate dehydrogenase [NAD(P)+]"/>
    <property type="match status" value="1"/>
</dbReference>
<dbReference type="InterPro" id="IPR036291">
    <property type="entry name" value="NAD(P)-bd_dom_sf"/>
</dbReference>
<dbReference type="Gene3D" id="3.40.50.720">
    <property type="entry name" value="NAD(P)-binding Rossmann-like Domain"/>
    <property type="match status" value="1"/>
</dbReference>
<dbReference type="STRING" id="441112.SAMN04488094_11113"/>
<evidence type="ECO:0000259" key="20">
    <source>
        <dbReference type="Pfam" id="PF07479"/>
    </source>
</evidence>
<keyword evidence="14" id="KW-0963">Cytoplasm</keyword>
<evidence type="ECO:0000256" key="17">
    <source>
        <dbReference type="PIRSR" id="PIRSR000114-3"/>
    </source>
</evidence>
<keyword evidence="4 14" id="KW-0521">NADP</keyword>
<feature type="domain" description="Glycerol-3-phosphate dehydrogenase NAD-dependent N-terminal" evidence="19">
    <location>
        <begin position="22"/>
        <end position="171"/>
    </location>
</feature>
<accession>A0A1I1MX29</accession>
<feature type="binding site" evidence="14">
    <location>
        <position position="280"/>
    </location>
    <ligand>
        <name>sn-glycerol 3-phosphate</name>
        <dbReference type="ChEBI" id="CHEBI:57597"/>
    </ligand>
</feature>
<comment type="catalytic activity">
    <reaction evidence="14">
        <text>sn-glycerol 3-phosphate + NAD(+) = dihydroxyacetone phosphate + NADH + H(+)</text>
        <dbReference type="Rhea" id="RHEA:11092"/>
        <dbReference type="ChEBI" id="CHEBI:15378"/>
        <dbReference type="ChEBI" id="CHEBI:57540"/>
        <dbReference type="ChEBI" id="CHEBI:57597"/>
        <dbReference type="ChEBI" id="CHEBI:57642"/>
        <dbReference type="ChEBI" id="CHEBI:57945"/>
        <dbReference type="EC" id="1.1.1.94"/>
    </reaction>
</comment>
<dbReference type="InterPro" id="IPR006109">
    <property type="entry name" value="G3P_DH_NAD-dep_C"/>
</dbReference>
<proteinExistence type="inferred from homology"/>
<feature type="binding site" evidence="14">
    <location>
        <position position="124"/>
    </location>
    <ligand>
        <name>sn-glycerol 3-phosphate</name>
        <dbReference type="ChEBI" id="CHEBI:57597"/>
    </ligand>
</feature>
<evidence type="ECO:0000256" key="2">
    <source>
        <dbReference type="ARBA" id="ARBA00022516"/>
    </source>
</evidence>
<evidence type="ECO:0000313" key="21">
    <source>
        <dbReference type="EMBL" id="SFC89919.1"/>
    </source>
</evidence>
<evidence type="ECO:0000256" key="8">
    <source>
        <dbReference type="ARBA" id="ARBA00023209"/>
    </source>
</evidence>
<feature type="binding site" evidence="14">
    <location>
        <position position="124"/>
    </location>
    <ligand>
        <name>NADPH</name>
        <dbReference type="ChEBI" id="CHEBI:57783"/>
    </ligand>
</feature>
<dbReference type="OrthoDB" id="9812273at2"/>
<comment type="caution">
    <text evidence="14">Lacks conserved residue(s) required for the propagation of feature annotation.</text>
</comment>
<feature type="binding site" evidence="14">
    <location>
        <position position="30"/>
    </location>
    <ligand>
        <name>NADPH</name>
        <dbReference type="ChEBI" id="CHEBI:57783"/>
    </ligand>
</feature>
<feature type="binding site" evidence="14">
    <location>
        <position position="306"/>
    </location>
    <ligand>
        <name>NADPH</name>
        <dbReference type="ChEBI" id="CHEBI:57783"/>
    </ligand>
</feature>
<dbReference type="Pfam" id="PF07479">
    <property type="entry name" value="NAD_Gly3P_dh_C"/>
    <property type="match status" value="1"/>
</dbReference>
<reference evidence="21 22" key="1">
    <citation type="submission" date="2016-10" db="EMBL/GenBank/DDBJ databases">
        <authorList>
            <person name="de Groot N.N."/>
        </authorList>
    </citation>
    <scope>NUCLEOTIDE SEQUENCE [LARGE SCALE GENOMIC DNA]</scope>
    <source>
        <strain evidence="21 22">DSM 19548</strain>
    </source>
</reference>
<keyword evidence="22" id="KW-1185">Reference proteome</keyword>
<feature type="binding site" evidence="14">
    <location>
        <position position="152"/>
    </location>
    <ligand>
        <name>sn-glycerol 3-phosphate</name>
        <dbReference type="ChEBI" id="CHEBI:57597"/>
    </ligand>
</feature>
<feature type="binding site" evidence="14">
    <location>
        <position position="156"/>
    </location>
    <ligand>
        <name>NADPH</name>
        <dbReference type="ChEBI" id="CHEBI:57783"/>
    </ligand>
</feature>
<feature type="binding site" evidence="17">
    <location>
        <position position="156"/>
    </location>
    <ligand>
        <name>NAD(+)</name>
        <dbReference type="ChEBI" id="CHEBI:57540"/>
    </ligand>
</feature>
<evidence type="ECO:0000256" key="15">
    <source>
        <dbReference type="PIRSR" id="PIRSR000114-1"/>
    </source>
</evidence>
<keyword evidence="2 14" id="KW-0444">Lipid biosynthesis</keyword>
<dbReference type="InterPro" id="IPR008927">
    <property type="entry name" value="6-PGluconate_DH-like_C_sf"/>
</dbReference>
<comment type="similarity">
    <text evidence="1 14 18">Belongs to the NAD-dependent glycerol-3-phosphate dehydrogenase family.</text>
</comment>
<dbReference type="NCBIfam" id="NF000942">
    <property type="entry name" value="PRK00094.1-4"/>
    <property type="match status" value="1"/>
</dbReference>
<dbReference type="Gene3D" id="1.10.1040.10">
    <property type="entry name" value="N-(1-d-carboxylethyl)-l-norvaline Dehydrogenase, domain 2"/>
    <property type="match status" value="1"/>
</dbReference>
<feature type="binding site" evidence="14">
    <location>
        <position position="50"/>
    </location>
    <ligand>
        <name>NADPH</name>
        <dbReference type="ChEBI" id="CHEBI:57783"/>
    </ligand>
</feature>
<dbReference type="GO" id="GO:0008654">
    <property type="term" value="P:phospholipid biosynthetic process"/>
    <property type="evidence" value="ECO:0007669"/>
    <property type="project" value="UniProtKB-KW"/>
</dbReference>
<feature type="binding site" evidence="17">
    <location>
        <position position="280"/>
    </location>
    <ligand>
        <name>NAD(+)</name>
        <dbReference type="ChEBI" id="CHEBI:57540"/>
    </ligand>
</feature>
<dbReference type="FunFam" id="1.10.1040.10:FF:000001">
    <property type="entry name" value="Glycerol-3-phosphate dehydrogenase [NAD(P)+]"/>
    <property type="match status" value="1"/>
</dbReference>
<feature type="binding site" evidence="14">
    <location>
        <position position="154"/>
    </location>
    <ligand>
        <name>sn-glycerol 3-phosphate</name>
        <dbReference type="ChEBI" id="CHEBI:57597"/>
    </ligand>
</feature>
<dbReference type="RefSeq" id="WP_093361759.1">
    <property type="nucleotide sequence ID" value="NZ_FOLG01000011.1"/>
</dbReference>
<comment type="catalytic activity">
    <reaction evidence="10">
        <text>sn-glycerol 3-phosphate + NADP(+) = dihydroxyacetone phosphate + NADPH + H(+)</text>
        <dbReference type="Rhea" id="RHEA:11096"/>
        <dbReference type="ChEBI" id="CHEBI:15378"/>
        <dbReference type="ChEBI" id="CHEBI:57597"/>
        <dbReference type="ChEBI" id="CHEBI:57642"/>
        <dbReference type="ChEBI" id="CHEBI:57783"/>
        <dbReference type="ChEBI" id="CHEBI:58349"/>
        <dbReference type="EC" id="1.1.1.94"/>
    </reaction>
    <physiologicalReaction direction="right-to-left" evidence="10">
        <dbReference type="Rhea" id="RHEA:11098"/>
    </physiologicalReaction>
</comment>
<feature type="binding site" evidence="14">
    <location>
        <position position="280"/>
    </location>
    <ligand>
        <name>NADPH</name>
        <dbReference type="ChEBI" id="CHEBI:57783"/>
    </ligand>
</feature>
<evidence type="ECO:0000256" key="10">
    <source>
        <dbReference type="ARBA" id="ARBA00052716"/>
    </source>
</evidence>
<dbReference type="PROSITE" id="PS00957">
    <property type="entry name" value="NAD_G3PDH"/>
    <property type="match status" value="1"/>
</dbReference>
<keyword evidence="6 14" id="KW-0520">NAD</keyword>
<dbReference type="PANTHER" id="PTHR11728:SF1">
    <property type="entry name" value="GLYCEROL-3-PHOSPHATE DEHYDROGENASE [NAD(+)] 2, CHLOROPLASTIC"/>
    <property type="match status" value="1"/>
</dbReference>
<evidence type="ECO:0000256" key="18">
    <source>
        <dbReference type="RuleBase" id="RU000437"/>
    </source>
</evidence>
<evidence type="ECO:0000256" key="9">
    <source>
        <dbReference type="ARBA" id="ARBA00023264"/>
    </source>
</evidence>
<feature type="active site" description="Proton acceptor" evidence="14 15">
    <location>
        <position position="216"/>
    </location>
</feature>
<dbReference type="HAMAP" id="MF_00394">
    <property type="entry name" value="NAD_Glyc3P_dehydrog"/>
    <property type="match status" value="1"/>
</dbReference>
<feature type="binding site" evidence="17">
    <location>
        <begin position="26"/>
        <end position="31"/>
    </location>
    <ligand>
        <name>NAD(+)</name>
        <dbReference type="ChEBI" id="CHEBI:57540"/>
    </ligand>
</feature>
<dbReference type="NCBIfam" id="NF000940">
    <property type="entry name" value="PRK00094.1-2"/>
    <property type="match status" value="1"/>
</dbReference>
<evidence type="ECO:0000256" key="16">
    <source>
        <dbReference type="PIRSR" id="PIRSR000114-2"/>
    </source>
</evidence>
<comment type="pathway">
    <text evidence="14">Membrane lipid metabolism; glycerophospholipid metabolism.</text>
</comment>
<dbReference type="SUPFAM" id="SSF48179">
    <property type="entry name" value="6-phosphogluconate dehydrogenase C-terminal domain-like"/>
    <property type="match status" value="1"/>
</dbReference>
<protein>
    <recommendedName>
        <fullName evidence="12 14">Glycerol-3-phosphate dehydrogenase [NAD(P)+]</fullName>
        <ecNumber evidence="11 14">1.1.1.94</ecNumber>
    </recommendedName>
    <alternativeName>
        <fullName evidence="14">NAD(P)(+)-dependent glycerol-3-phosphate dehydrogenase</fullName>
    </alternativeName>
    <alternativeName>
        <fullName evidence="13 14">NAD(P)H-dependent dihydroxyacetone-phosphate reductase</fullName>
    </alternativeName>
</protein>
<evidence type="ECO:0000256" key="3">
    <source>
        <dbReference type="ARBA" id="ARBA00022741"/>
    </source>
</evidence>
<feature type="binding site" evidence="14">
    <location>
        <position position="281"/>
    </location>
    <ligand>
        <name>sn-glycerol 3-phosphate</name>
        <dbReference type="ChEBI" id="CHEBI:57597"/>
    </ligand>
</feature>
<feature type="binding site" evidence="14">
    <location>
        <position position="216"/>
    </location>
    <ligand>
        <name>sn-glycerol 3-phosphate</name>
        <dbReference type="ChEBI" id="CHEBI:57597"/>
    </ligand>
</feature>
<dbReference type="UniPathway" id="UPA00940"/>
<dbReference type="AlphaFoldDB" id="A0A1I1MX29"/>
<evidence type="ECO:0000259" key="19">
    <source>
        <dbReference type="Pfam" id="PF01210"/>
    </source>
</evidence>
<sequence length="370" mass="38625">MTPPRSASPAETPPETGSYRRIAVVGAGAWGTALALIAAKAGRSVRLWGRNEADIATIRNTGCNLRYMPGVDLPPDIRATSAMAEAFEDAEAVLLVTPSVTLRDICRQAAPHIAPSVPVVLCAKGIETGSGKLLSEVASEELPDRPIGVLSGPTFAREVALNYPTAVTLAFPFAQADRRAPHTAPASRMALSLGSEAFRPYISDDLVGVEVAGAVKNVIAIACGMMTGAGYAENTRAALITWGIAEMMSLAEALGGRRETIAGLSGIGDLTLTCSSATSRNMHFGMQLGAGIAREDVFHGSPTVVEGDVAAISVIDLANRIGVEMPVSRAVHDILHRGADLRDTFAALWSRPITGENRSLNLALTHPTGA</sequence>
<feature type="domain" description="Glycerol-3-phosphate dehydrogenase NAD-dependent C-terminal" evidence="20">
    <location>
        <begin position="205"/>
        <end position="344"/>
    </location>
</feature>
<keyword evidence="5 14" id="KW-0560">Oxidoreductase</keyword>
<evidence type="ECO:0000256" key="1">
    <source>
        <dbReference type="ARBA" id="ARBA00011009"/>
    </source>
</evidence>
<keyword evidence="3 14" id="KW-0547">Nucleotide-binding</keyword>
<dbReference type="GO" id="GO:0141152">
    <property type="term" value="F:glycerol-3-phosphate dehydrogenase (NAD+) activity"/>
    <property type="evidence" value="ECO:0007669"/>
    <property type="project" value="RHEA"/>
</dbReference>
<keyword evidence="9 14" id="KW-1208">Phospholipid metabolism</keyword>
<feature type="binding site" evidence="14">
    <location>
        <position position="269"/>
    </location>
    <ligand>
        <name>sn-glycerol 3-phosphate</name>
        <dbReference type="ChEBI" id="CHEBI:57597"/>
    </ligand>
</feature>
<dbReference type="EMBL" id="FOLG01000011">
    <property type="protein sequence ID" value="SFC89919.1"/>
    <property type="molecule type" value="Genomic_DNA"/>
</dbReference>
<keyword evidence="8 14" id="KW-0594">Phospholipid biosynthesis</keyword>
<dbReference type="InterPro" id="IPR006168">
    <property type="entry name" value="G3P_DH_NAD-dep"/>
</dbReference>
<evidence type="ECO:0000256" key="12">
    <source>
        <dbReference type="ARBA" id="ARBA00069372"/>
    </source>
</evidence>
<dbReference type="Pfam" id="PF01210">
    <property type="entry name" value="NAD_Gly3P_dh_N"/>
    <property type="match status" value="1"/>
</dbReference>
<dbReference type="PANTHER" id="PTHR11728">
    <property type="entry name" value="GLYCEROL-3-PHOSPHATE DEHYDROGENASE"/>
    <property type="match status" value="1"/>
</dbReference>
<evidence type="ECO:0000256" key="11">
    <source>
        <dbReference type="ARBA" id="ARBA00066687"/>
    </source>
</evidence>
<name>A0A1I1MX29_9RHOB</name>
<keyword evidence="7 14" id="KW-0443">Lipid metabolism</keyword>
<evidence type="ECO:0000313" key="22">
    <source>
        <dbReference type="Proteomes" id="UP000198728"/>
    </source>
</evidence>
<dbReference type="SUPFAM" id="SSF51735">
    <property type="entry name" value="NAD(P)-binding Rossmann-fold domains"/>
    <property type="match status" value="1"/>
</dbReference>
<evidence type="ECO:0000256" key="4">
    <source>
        <dbReference type="ARBA" id="ARBA00022857"/>
    </source>
</evidence>
<dbReference type="GO" id="GO:0005975">
    <property type="term" value="P:carbohydrate metabolic process"/>
    <property type="evidence" value="ECO:0007669"/>
    <property type="project" value="InterPro"/>
</dbReference>
<evidence type="ECO:0000256" key="5">
    <source>
        <dbReference type="ARBA" id="ARBA00023002"/>
    </source>
</evidence>
<feature type="binding site" evidence="14">
    <location>
        <position position="279"/>
    </location>
    <ligand>
        <name>sn-glycerol 3-phosphate</name>
        <dbReference type="ChEBI" id="CHEBI:57597"/>
    </ligand>
</feature>
<dbReference type="PRINTS" id="PR00077">
    <property type="entry name" value="GPDHDRGNASE"/>
</dbReference>
<dbReference type="EC" id="1.1.1.94" evidence="11 14"/>
<dbReference type="GO" id="GO:0006650">
    <property type="term" value="P:glycerophospholipid metabolic process"/>
    <property type="evidence" value="ECO:0007669"/>
    <property type="project" value="UniProtKB-UniRule"/>
</dbReference>
<feature type="binding site" evidence="14">
    <location>
        <position position="304"/>
    </location>
    <ligand>
        <name>NADPH</name>
        <dbReference type="ChEBI" id="CHEBI:57783"/>
    </ligand>
</feature>
<evidence type="ECO:0000256" key="13">
    <source>
        <dbReference type="ARBA" id="ARBA00080511"/>
    </source>
</evidence>